<keyword evidence="3" id="KW-1185">Reference proteome</keyword>
<dbReference type="RefSeq" id="WP_185038666.1">
    <property type="nucleotide sequence ID" value="NZ_BAABFG010000005.1"/>
</dbReference>
<evidence type="ECO:0000313" key="2">
    <source>
        <dbReference type="EMBL" id="MBB4738374.1"/>
    </source>
</evidence>
<accession>A0A7W7GU47</accession>
<dbReference type="InterPro" id="IPR035901">
    <property type="entry name" value="GIY-YIG_endonuc_sf"/>
</dbReference>
<dbReference type="AlphaFoldDB" id="A0A7W7GU47"/>
<dbReference type="Proteomes" id="UP000546162">
    <property type="component" value="Unassembled WGS sequence"/>
</dbReference>
<reference evidence="2 3" key="1">
    <citation type="submission" date="2020-08" db="EMBL/GenBank/DDBJ databases">
        <title>Sequencing the genomes of 1000 actinobacteria strains.</title>
        <authorList>
            <person name="Klenk H.-P."/>
        </authorList>
    </citation>
    <scope>NUCLEOTIDE SEQUENCE [LARGE SCALE GENOMIC DNA]</scope>
    <source>
        <strain evidence="2 3">DSM 45809</strain>
    </source>
</reference>
<dbReference type="CDD" id="cd00719">
    <property type="entry name" value="GIY-YIG_SF"/>
    <property type="match status" value="1"/>
</dbReference>
<proteinExistence type="predicted"/>
<dbReference type="EMBL" id="JACHNB010000001">
    <property type="protein sequence ID" value="MBB4738374.1"/>
    <property type="molecule type" value="Genomic_DNA"/>
</dbReference>
<evidence type="ECO:0000313" key="3">
    <source>
        <dbReference type="Proteomes" id="UP000546162"/>
    </source>
</evidence>
<sequence length="235" mass="26719">MTNEIYALPPRATRLIRAEYDKFMDTEDPNDPEWSIGQASAGVYAFYDFDSEPIYVGQTVSNIKDRVGRHLTGQRSDPVGKFVLDPFEVAEVEVWTLPEIATIEGKASLRTQAMKVYESTVYYRLKEKSRFNAVLNEAVPPLPPTVVTLPPSVRGKIVPDELWEDRKHPDVRIARRAAHVGRLAQLVSERQLRGGGLRRTLHLQTQRLEWLTNQRLVELNLVEAKVGEPTDVNDE</sequence>
<dbReference type="PROSITE" id="PS50164">
    <property type="entry name" value="GIY_YIG"/>
    <property type="match status" value="1"/>
</dbReference>
<dbReference type="InterPro" id="IPR000305">
    <property type="entry name" value="GIY-YIG_endonuc"/>
</dbReference>
<comment type="caution">
    <text evidence="2">The sequence shown here is derived from an EMBL/GenBank/DDBJ whole genome shotgun (WGS) entry which is preliminary data.</text>
</comment>
<feature type="domain" description="GIY-YIG" evidence="1">
    <location>
        <begin position="39"/>
        <end position="133"/>
    </location>
</feature>
<dbReference type="Pfam" id="PF01541">
    <property type="entry name" value="GIY-YIG"/>
    <property type="match status" value="1"/>
</dbReference>
<evidence type="ECO:0000259" key="1">
    <source>
        <dbReference type="PROSITE" id="PS50164"/>
    </source>
</evidence>
<protein>
    <recommendedName>
        <fullName evidence="1">GIY-YIG domain-containing protein</fullName>
    </recommendedName>
</protein>
<gene>
    <name evidence="2" type="ORF">BJY16_001833</name>
</gene>
<dbReference type="Gene3D" id="3.40.1440.10">
    <property type="entry name" value="GIY-YIG endonuclease"/>
    <property type="match status" value="1"/>
</dbReference>
<dbReference type="SUPFAM" id="SSF82771">
    <property type="entry name" value="GIY-YIG endonuclease"/>
    <property type="match status" value="1"/>
</dbReference>
<organism evidence="2 3">
    <name type="scientific">Actinoplanes octamycinicus</name>
    <dbReference type="NCBI Taxonomy" id="135948"/>
    <lineage>
        <taxon>Bacteria</taxon>
        <taxon>Bacillati</taxon>
        <taxon>Actinomycetota</taxon>
        <taxon>Actinomycetes</taxon>
        <taxon>Micromonosporales</taxon>
        <taxon>Micromonosporaceae</taxon>
        <taxon>Actinoplanes</taxon>
    </lineage>
</organism>
<name>A0A7W7GU47_9ACTN</name>